<comment type="similarity">
    <text evidence="1 4">Belongs to the acetyltransferase Eis family.</text>
</comment>
<dbReference type="InterPro" id="IPR022902">
    <property type="entry name" value="NAcTrfase_Eis"/>
</dbReference>
<feature type="binding site" evidence="4">
    <location>
        <begin position="82"/>
        <end position="84"/>
    </location>
    <ligand>
        <name>acetyl-CoA</name>
        <dbReference type="ChEBI" id="CHEBI:57288"/>
    </ligand>
</feature>
<dbReference type="EC" id="2.3.1.-" evidence="6"/>
<dbReference type="InterPro" id="IPR036527">
    <property type="entry name" value="SCP2_sterol-bd_dom_sf"/>
</dbReference>
<evidence type="ECO:0000256" key="3">
    <source>
        <dbReference type="ARBA" id="ARBA00023315"/>
    </source>
</evidence>
<dbReference type="PANTHER" id="PTHR37817:SF1">
    <property type="entry name" value="N-ACETYLTRANSFERASE EIS"/>
    <property type="match status" value="1"/>
</dbReference>
<evidence type="ECO:0000313" key="6">
    <source>
        <dbReference type="EMBL" id="MFC6868690.1"/>
    </source>
</evidence>
<keyword evidence="7" id="KW-1185">Reference proteome</keyword>
<dbReference type="PANTHER" id="PTHR37817">
    <property type="entry name" value="N-ACETYLTRANSFERASE EIS"/>
    <property type="match status" value="1"/>
</dbReference>
<gene>
    <name evidence="6" type="ORF">ACFQGD_16235</name>
</gene>
<dbReference type="SUPFAM" id="SSF55718">
    <property type="entry name" value="SCP-like"/>
    <property type="match status" value="1"/>
</dbReference>
<dbReference type="Pfam" id="PF13527">
    <property type="entry name" value="Acetyltransf_9"/>
    <property type="match status" value="1"/>
</dbReference>
<dbReference type="Gene3D" id="3.30.1050.10">
    <property type="entry name" value="SCP2 sterol-binding domain"/>
    <property type="match status" value="1"/>
</dbReference>
<feature type="domain" description="N-acetyltransferase" evidence="5">
    <location>
        <begin position="4"/>
        <end position="153"/>
    </location>
</feature>
<organism evidence="6 7">
    <name type="scientific">Haloechinothrix salitolerans</name>
    <dbReference type="NCBI Taxonomy" id="926830"/>
    <lineage>
        <taxon>Bacteria</taxon>
        <taxon>Bacillati</taxon>
        <taxon>Actinomycetota</taxon>
        <taxon>Actinomycetes</taxon>
        <taxon>Pseudonocardiales</taxon>
        <taxon>Pseudonocardiaceae</taxon>
        <taxon>Haloechinothrix</taxon>
    </lineage>
</organism>
<feature type="active site" description="Proton donor" evidence="4">
    <location>
        <position position="123"/>
    </location>
</feature>
<feature type="binding site" evidence="4">
    <location>
        <begin position="90"/>
        <end position="95"/>
    </location>
    <ligand>
        <name>acetyl-CoA</name>
        <dbReference type="ChEBI" id="CHEBI:57288"/>
    </ligand>
</feature>
<protein>
    <submittedName>
        <fullName evidence="6">GNAT family N-acetyltransferase</fullName>
        <ecNumber evidence="6">2.3.1.-</ecNumber>
    </submittedName>
</protein>
<dbReference type="InterPro" id="IPR041380">
    <property type="entry name" value="Acetyltransf_17"/>
</dbReference>
<keyword evidence="2 4" id="KW-0808">Transferase</keyword>
<dbReference type="Pfam" id="PF13530">
    <property type="entry name" value="SCP2_2"/>
    <property type="match status" value="1"/>
</dbReference>
<evidence type="ECO:0000256" key="2">
    <source>
        <dbReference type="ARBA" id="ARBA00022679"/>
    </source>
</evidence>
<feature type="active site" description="Proton acceptor; via carboxylate" evidence="4">
    <location>
        <position position="406"/>
    </location>
</feature>
<dbReference type="NCBIfam" id="NF002367">
    <property type="entry name" value="PRK01346.1-4"/>
    <property type="match status" value="1"/>
</dbReference>
<name>A0ABW2C086_9PSEU</name>
<evidence type="ECO:0000256" key="1">
    <source>
        <dbReference type="ARBA" id="ARBA00009213"/>
    </source>
</evidence>
<feature type="binding site" evidence="4">
    <location>
        <begin position="118"/>
        <end position="119"/>
    </location>
    <ligand>
        <name>acetyl-CoA</name>
        <dbReference type="ChEBI" id="CHEBI:57288"/>
    </ligand>
</feature>
<proteinExistence type="inferred from homology"/>
<accession>A0ABW2C086</accession>
<dbReference type="Proteomes" id="UP001596337">
    <property type="component" value="Unassembled WGS sequence"/>
</dbReference>
<dbReference type="GO" id="GO:0016746">
    <property type="term" value="F:acyltransferase activity"/>
    <property type="evidence" value="ECO:0007669"/>
    <property type="project" value="UniProtKB-KW"/>
</dbReference>
<sequence>MTDRSIRTLDATEIRSANTLFRATLHEPPAADDVWQRSQRTYQAGRTLGAFENDTLIGTARSIDTTLTVPGGAVPMAAVTGVGVRADRTRRGVLTDLMATQLTDCAERGVPVAGLHASEAVIYGRYGYGIATHHRSRRVTRHRAEVRSSAPTDGEVELYDLDTALTLLPDVYARVAHSRSGMLDRTEHFWPMWEGHFRKASGLMRLAVHHGSDGPDGYAAYRAVTDNVVDDVAVMHIEDMAAATPAAYADLWRALLRVDLITRVESLWQPLDVPLEALLTDHRAVATTGVEDDLWLRLVDVPAALNARTYGGGDDAVVLEVSDPVLKSNSGRYRLSASGCSPTSEPAQLALGVDTLGMLYLGGWRVADLVAVGRIEITDASTADDVLGAAHRLLVTDSSPWCGTFF</sequence>
<dbReference type="InterPro" id="IPR025559">
    <property type="entry name" value="Eis_dom"/>
</dbReference>
<dbReference type="PROSITE" id="PS51186">
    <property type="entry name" value="GNAT"/>
    <property type="match status" value="1"/>
</dbReference>
<dbReference type="Pfam" id="PF17668">
    <property type="entry name" value="Acetyltransf_17"/>
    <property type="match status" value="1"/>
</dbReference>
<dbReference type="HAMAP" id="MF_01812">
    <property type="entry name" value="Eis"/>
    <property type="match status" value="1"/>
</dbReference>
<dbReference type="RefSeq" id="WP_345390670.1">
    <property type="nucleotide sequence ID" value="NZ_BAABLA010000005.1"/>
</dbReference>
<dbReference type="InterPro" id="IPR016181">
    <property type="entry name" value="Acyl_CoA_acyltransferase"/>
</dbReference>
<dbReference type="InterPro" id="IPR000182">
    <property type="entry name" value="GNAT_dom"/>
</dbReference>
<dbReference type="InterPro" id="IPR051554">
    <property type="entry name" value="Acetyltransferase_Eis"/>
</dbReference>
<comment type="caution">
    <text evidence="6">The sequence shown here is derived from an EMBL/GenBank/DDBJ whole genome shotgun (WGS) entry which is preliminary data.</text>
</comment>
<comment type="subunit">
    <text evidence="4">Homohexamer; trimer of dimers.</text>
</comment>
<evidence type="ECO:0000313" key="7">
    <source>
        <dbReference type="Proteomes" id="UP001596337"/>
    </source>
</evidence>
<reference evidence="7" key="1">
    <citation type="journal article" date="2019" name="Int. J. Syst. Evol. Microbiol.">
        <title>The Global Catalogue of Microorganisms (GCM) 10K type strain sequencing project: providing services to taxonomists for standard genome sequencing and annotation.</title>
        <authorList>
            <consortium name="The Broad Institute Genomics Platform"/>
            <consortium name="The Broad Institute Genome Sequencing Center for Infectious Disease"/>
            <person name="Wu L."/>
            <person name="Ma J."/>
        </authorList>
    </citation>
    <scope>NUCLEOTIDE SEQUENCE [LARGE SCALE GENOMIC DNA]</scope>
    <source>
        <strain evidence="7">KCTC 32255</strain>
    </source>
</reference>
<dbReference type="SUPFAM" id="SSF55729">
    <property type="entry name" value="Acyl-CoA N-acyltransferases (Nat)"/>
    <property type="match status" value="1"/>
</dbReference>
<evidence type="ECO:0000259" key="5">
    <source>
        <dbReference type="PROSITE" id="PS51186"/>
    </source>
</evidence>
<keyword evidence="3 4" id="KW-0012">Acyltransferase</keyword>
<evidence type="ECO:0000256" key="4">
    <source>
        <dbReference type="HAMAP-Rule" id="MF_01812"/>
    </source>
</evidence>
<dbReference type="EMBL" id="JBHSXX010000001">
    <property type="protein sequence ID" value="MFC6868690.1"/>
    <property type="molecule type" value="Genomic_DNA"/>
</dbReference>
<dbReference type="Gene3D" id="3.40.630.30">
    <property type="match status" value="2"/>
</dbReference>